<dbReference type="EMBL" id="JAKIJS010000001">
    <property type="protein sequence ID" value="MCF6136341.1"/>
    <property type="molecule type" value="Genomic_DNA"/>
</dbReference>
<name>A0ABS9GXF2_9BACL</name>
<proteinExistence type="predicted"/>
<evidence type="ECO:0000313" key="2">
    <source>
        <dbReference type="EMBL" id="MCF6136341.1"/>
    </source>
</evidence>
<feature type="region of interest" description="Disordered" evidence="1">
    <location>
        <begin position="65"/>
        <end position="84"/>
    </location>
</feature>
<evidence type="ECO:0000313" key="3">
    <source>
        <dbReference type="Proteomes" id="UP001649381"/>
    </source>
</evidence>
<gene>
    <name evidence="2" type="ORF">L2716_01280</name>
</gene>
<reference evidence="2 3" key="1">
    <citation type="submission" date="2022-01" db="EMBL/GenBank/DDBJ databases">
        <title>Alkalihalobacillus sp. EGI L200015, a novel bacterium isolated from a salt lake sediment.</title>
        <authorList>
            <person name="Gao L."/>
            <person name="Fang B.-Z."/>
            <person name="Li W.-J."/>
        </authorList>
    </citation>
    <scope>NUCLEOTIDE SEQUENCE [LARGE SCALE GENOMIC DNA]</scope>
    <source>
        <strain evidence="2 3">KCTC 12718</strain>
    </source>
</reference>
<evidence type="ECO:0008006" key="4">
    <source>
        <dbReference type="Google" id="ProtNLM"/>
    </source>
</evidence>
<dbReference type="Proteomes" id="UP001649381">
    <property type="component" value="Unassembled WGS sequence"/>
</dbReference>
<evidence type="ECO:0000256" key="1">
    <source>
        <dbReference type="SAM" id="MobiDB-lite"/>
    </source>
</evidence>
<organism evidence="2 3">
    <name type="scientific">Pseudalkalibacillus berkeleyi</name>
    <dbReference type="NCBI Taxonomy" id="1069813"/>
    <lineage>
        <taxon>Bacteria</taxon>
        <taxon>Bacillati</taxon>
        <taxon>Bacillota</taxon>
        <taxon>Bacilli</taxon>
        <taxon>Bacillales</taxon>
        <taxon>Fictibacillaceae</taxon>
        <taxon>Pseudalkalibacillus</taxon>
    </lineage>
</organism>
<comment type="caution">
    <text evidence="2">The sequence shown here is derived from an EMBL/GenBank/DDBJ whole genome shotgun (WGS) entry which is preliminary data.</text>
</comment>
<sequence>MNFVGVFYYFPQVEAKVPQFEGKVPQDERKVPQVEANVPQDMRKVPQVREKALKKKLKLPALFQSNLPNFDKNKKKKSNNEKMP</sequence>
<dbReference type="RefSeq" id="WP_236330869.1">
    <property type="nucleotide sequence ID" value="NZ_JAKIJS010000001.1"/>
</dbReference>
<keyword evidence="3" id="KW-1185">Reference proteome</keyword>
<protein>
    <recommendedName>
        <fullName evidence="4">YqfQ-like protein</fullName>
    </recommendedName>
</protein>
<accession>A0ABS9GXF2</accession>